<evidence type="ECO:0000313" key="9">
    <source>
        <dbReference type="EMBL" id="OLO11807.1"/>
    </source>
</evidence>
<dbReference type="Pfam" id="PF03591">
    <property type="entry name" value="AzlC"/>
    <property type="match status" value="1"/>
</dbReference>
<evidence type="ECO:0000313" key="10">
    <source>
        <dbReference type="Proteomes" id="UP000186806"/>
    </source>
</evidence>
<name>A0A1Q8TDP7_9GAMM</name>
<reference evidence="9 10" key="1">
    <citation type="submission" date="2016-12" db="EMBL/GenBank/DDBJ databases">
        <title>Draft genome sequences of strains Salinicola socius SMB35, Salinicola sp. MH3R3-1 and Chromohalobacter sp. SMB17 from the Verkhnekamsk potash mining region of Russia.</title>
        <authorList>
            <person name="Mavrodi D.V."/>
            <person name="Olsson B.E."/>
            <person name="Korsakova E.S."/>
            <person name="Pyankova A."/>
            <person name="Mavrodi O.V."/>
            <person name="Plotnikova E.G."/>
        </authorList>
    </citation>
    <scope>NUCLEOTIDE SEQUENCE [LARGE SCALE GENOMIC DNA]</scope>
    <source>
        <strain evidence="9 10">SMB17</strain>
    </source>
</reference>
<protein>
    <recommendedName>
        <fullName evidence="11">Branched-chain amino acid ABC transporter permease</fullName>
    </recommendedName>
</protein>
<keyword evidence="6 8" id="KW-1133">Transmembrane helix</keyword>
<evidence type="ECO:0000256" key="1">
    <source>
        <dbReference type="ARBA" id="ARBA00004651"/>
    </source>
</evidence>
<comment type="subcellular location">
    <subcellularLocation>
        <location evidence="1">Cell membrane</location>
        <topology evidence="1">Multi-pass membrane protein</topology>
    </subcellularLocation>
</comment>
<dbReference type="GO" id="GO:1903785">
    <property type="term" value="P:L-valine transmembrane transport"/>
    <property type="evidence" value="ECO:0007669"/>
    <property type="project" value="TreeGrafter"/>
</dbReference>
<gene>
    <name evidence="9" type="ORF">BTW10_07365</name>
</gene>
<keyword evidence="4" id="KW-1003">Cell membrane</keyword>
<proteinExistence type="inferred from homology"/>
<dbReference type="GO" id="GO:0005886">
    <property type="term" value="C:plasma membrane"/>
    <property type="evidence" value="ECO:0007669"/>
    <property type="project" value="UniProtKB-SubCell"/>
</dbReference>
<organism evidence="9 10">
    <name type="scientific">Chromohalobacter japonicus</name>
    <dbReference type="NCBI Taxonomy" id="223900"/>
    <lineage>
        <taxon>Bacteria</taxon>
        <taxon>Pseudomonadati</taxon>
        <taxon>Pseudomonadota</taxon>
        <taxon>Gammaproteobacteria</taxon>
        <taxon>Oceanospirillales</taxon>
        <taxon>Halomonadaceae</taxon>
        <taxon>Chromohalobacter</taxon>
    </lineage>
</organism>
<evidence type="ECO:0000256" key="2">
    <source>
        <dbReference type="ARBA" id="ARBA00010735"/>
    </source>
</evidence>
<dbReference type="STRING" id="223900.GCA_000821045_00948"/>
<evidence type="ECO:0008006" key="11">
    <source>
        <dbReference type="Google" id="ProtNLM"/>
    </source>
</evidence>
<dbReference type="PANTHER" id="PTHR34979:SF1">
    <property type="entry name" value="INNER MEMBRANE PROTEIN YGAZ"/>
    <property type="match status" value="1"/>
</dbReference>
<evidence type="ECO:0000256" key="8">
    <source>
        <dbReference type="SAM" id="Phobius"/>
    </source>
</evidence>
<evidence type="ECO:0000256" key="7">
    <source>
        <dbReference type="ARBA" id="ARBA00023136"/>
    </source>
</evidence>
<dbReference type="EMBL" id="MSDQ01000018">
    <property type="protein sequence ID" value="OLO11807.1"/>
    <property type="molecule type" value="Genomic_DNA"/>
</dbReference>
<feature type="transmembrane region" description="Helical" evidence="8">
    <location>
        <begin position="50"/>
        <end position="83"/>
    </location>
</feature>
<dbReference type="PANTHER" id="PTHR34979">
    <property type="entry name" value="INNER MEMBRANE PROTEIN YGAZ"/>
    <property type="match status" value="1"/>
</dbReference>
<keyword evidence="5 8" id="KW-0812">Transmembrane</keyword>
<evidence type="ECO:0000256" key="6">
    <source>
        <dbReference type="ARBA" id="ARBA00022989"/>
    </source>
</evidence>
<evidence type="ECO:0000256" key="3">
    <source>
        <dbReference type="ARBA" id="ARBA00022448"/>
    </source>
</evidence>
<evidence type="ECO:0000256" key="4">
    <source>
        <dbReference type="ARBA" id="ARBA00022475"/>
    </source>
</evidence>
<feature type="transmembrane region" description="Helical" evidence="8">
    <location>
        <begin position="168"/>
        <end position="185"/>
    </location>
</feature>
<feature type="transmembrane region" description="Helical" evidence="8">
    <location>
        <begin position="135"/>
        <end position="162"/>
    </location>
</feature>
<accession>A0A1Q8TDP7</accession>
<comment type="caution">
    <text evidence="9">The sequence shown here is derived from an EMBL/GenBank/DDBJ whole genome shotgun (WGS) entry which is preliminary data.</text>
</comment>
<evidence type="ECO:0000256" key="5">
    <source>
        <dbReference type="ARBA" id="ARBA00022692"/>
    </source>
</evidence>
<feature type="transmembrane region" description="Helical" evidence="8">
    <location>
        <begin position="21"/>
        <end position="44"/>
    </location>
</feature>
<keyword evidence="7 8" id="KW-0472">Membrane</keyword>
<feature type="transmembrane region" description="Helical" evidence="8">
    <location>
        <begin position="192"/>
        <end position="211"/>
    </location>
</feature>
<keyword evidence="10" id="KW-1185">Reference proteome</keyword>
<dbReference type="RefSeq" id="WP_075368842.1">
    <property type="nucleotide sequence ID" value="NZ_MSDQ01000018.1"/>
</dbReference>
<sequence>MSLEGAISTPWRSAGQGLRESLSLVVGYAPIAFSFGVIAVQSGLTPWQAVGISLLVFAGASQFVMVAMMAAGSSGLVVLSAVLMMNLRHLFYGPALATRLVALPRRLAPWVAFGLTDEVFATAMSKGTSRPLEPAWCLGLAAGAYLAWVGGTALGAGVGAGWASDGGYVAQALDFVLPALFLALLAQAWRRARWPVVVAAAGATLLGMVWWPGHVAMLVGMLAGALVGSRRSRTQCSQEATT</sequence>
<dbReference type="InterPro" id="IPR011606">
    <property type="entry name" value="Brnchd-chn_aa_trnsp_permease"/>
</dbReference>
<keyword evidence="3" id="KW-0813">Transport</keyword>
<comment type="similarity">
    <text evidence="2">Belongs to the AzlC family.</text>
</comment>
<dbReference type="AlphaFoldDB" id="A0A1Q8TDP7"/>
<dbReference type="Proteomes" id="UP000186806">
    <property type="component" value="Unassembled WGS sequence"/>
</dbReference>